<reference evidence="2" key="1">
    <citation type="journal article" date="2014" name="Int. J. Syst. Evol. Microbiol.">
        <title>Complete genome sequence of Corynebacterium casei LMG S-19264T (=DSM 44701T), isolated from a smear-ripened cheese.</title>
        <authorList>
            <consortium name="US DOE Joint Genome Institute (JGI-PGF)"/>
            <person name="Walter F."/>
            <person name="Albersmeier A."/>
            <person name="Kalinowski J."/>
            <person name="Ruckert C."/>
        </authorList>
    </citation>
    <scope>NUCLEOTIDE SEQUENCE</scope>
    <source>
        <strain evidence="2">CGMCC 1.12726</strain>
    </source>
</reference>
<dbReference type="EMBL" id="BMFO01000001">
    <property type="protein sequence ID" value="GGF82534.1"/>
    <property type="molecule type" value="Genomic_DNA"/>
</dbReference>
<reference evidence="2" key="2">
    <citation type="submission" date="2020-09" db="EMBL/GenBank/DDBJ databases">
        <authorList>
            <person name="Sun Q."/>
            <person name="Zhou Y."/>
        </authorList>
    </citation>
    <scope>NUCLEOTIDE SEQUENCE</scope>
    <source>
        <strain evidence="2">CGMCC 1.12726</strain>
    </source>
</reference>
<gene>
    <name evidence="2" type="ORF">GCM10010960_00740</name>
</gene>
<proteinExistence type="predicted"/>
<protein>
    <submittedName>
        <fullName evidence="2">Uncharacterized protein</fullName>
    </submittedName>
</protein>
<keyword evidence="1" id="KW-0472">Membrane</keyword>
<sequence length="63" mass="6605">MAMPRNARFRVVGTLLGLCTALVFKDAVSAMAGNSFFLALVFLGGSGAIVGTLFDNRAGKPRE</sequence>
<evidence type="ECO:0000313" key="2">
    <source>
        <dbReference type="EMBL" id="GGF82534.1"/>
    </source>
</evidence>
<evidence type="ECO:0000313" key="3">
    <source>
        <dbReference type="Proteomes" id="UP000632858"/>
    </source>
</evidence>
<feature type="transmembrane region" description="Helical" evidence="1">
    <location>
        <begin position="35"/>
        <end position="54"/>
    </location>
</feature>
<keyword evidence="1" id="KW-1133">Transmembrane helix</keyword>
<organism evidence="2 3">
    <name type="scientific">Arenimonas maotaiensis</name>
    <dbReference type="NCBI Taxonomy" id="1446479"/>
    <lineage>
        <taxon>Bacteria</taxon>
        <taxon>Pseudomonadati</taxon>
        <taxon>Pseudomonadota</taxon>
        <taxon>Gammaproteobacteria</taxon>
        <taxon>Lysobacterales</taxon>
        <taxon>Lysobacteraceae</taxon>
        <taxon>Arenimonas</taxon>
    </lineage>
</organism>
<keyword evidence="3" id="KW-1185">Reference proteome</keyword>
<name>A0A917CEC8_9GAMM</name>
<accession>A0A917CEC8</accession>
<evidence type="ECO:0000256" key="1">
    <source>
        <dbReference type="SAM" id="Phobius"/>
    </source>
</evidence>
<comment type="caution">
    <text evidence="2">The sequence shown here is derived from an EMBL/GenBank/DDBJ whole genome shotgun (WGS) entry which is preliminary data.</text>
</comment>
<dbReference type="RefSeq" id="WP_188446553.1">
    <property type="nucleotide sequence ID" value="NZ_BMFO01000001.1"/>
</dbReference>
<keyword evidence="1" id="KW-0812">Transmembrane</keyword>
<dbReference type="AlphaFoldDB" id="A0A917CEC8"/>
<dbReference type="Proteomes" id="UP000632858">
    <property type="component" value="Unassembled WGS sequence"/>
</dbReference>